<dbReference type="InterPro" id="IPR011250">
    <property type="entry name" value="OMP/PagP_B-barrel"/>
</dbReference>
<dbReference type="Pfam" id="PF13505">
    <property type="entry name" value="OMP_b-brl"/>
    <property type="match status" value="1"/>
</dbReference>
<dbReference type="Proteomes" id="UP000509367">
    <property type="component" value="Chromosome"/>
</dbReference>
<dbReference type="AlphaFoldDB" id="A0A6N1V7Q2"/>
<protein>
    <submittedName>
        <fullName evidence="4">Porin family protein</fullName>
    </submittedName>
</protein>
<evidence type="ECO:0000259" key="3">
    <source>
        <dbReference type="Pfam" id="PF13505"/>
    </source>
</evidence>
<evidence type="ECO:0000313" key="5">
    <source>
        <dbReference type="Proteomes" id="UP000509367"/>
    </source>
</evidence>
<keyword evidence="1 2" id="KW-0732">Signal</keyword>
<evidence type="ECO:0000256" key="1">
    <source>
        <dbReference type="ARBA" id="ARBA00022729"/>
    </source>
</evidence>
<dbReference type="SUPFAM" id="SSF56925">
    <property type="entry name" value="OMPA-like"/>
    <property type="match status" value="1"/>
</dbReference>
<dbReference type="RefSeq" id="WP_175274857.1">
    <property type="nucleotide sequence ID" value="NZ_CP054836.1"/>
</dbReference>
<dbReference type="Gene3D" id="2.40.160.20">
    <property type="match status" value="1"/>
</dbReference>
<dbReference type="InterPro" id="IPR027385">
    <property type="entry name" value="Beta-barrel_OMP"/>
</dbReference>
<feature type="chain" id="PRO_5026726393" evidence="2">
    <location>
        <begin position="25"/>
        <end position="264"/>
    </location>
</feature>
<keyword evidence="5" id="KW-1185">Reference proteome</keyword>
<feature type="domain" description="Outer membrane protein beta-barrel" evidence="3">
    <location>
        <begin position="42"/>
        <end position="262"/>
    </location>
</feature>
<evidence type="ECO:0000313" key="4">
    <source>
        <dbReference type="EMBL" id="QKV16961.1"/>
    </source>
</evidence>
<accession>A0A6N1V7Q2</accession>
<proteinExistence type="predicted"/>
<dbReference type="KEGG" id="orm:HTY61_00015"/>
<organism evidence="4 5">
    <name type="scientific">Oricola thermophila</name>
    <dbReference type="NCBI Taxonomy" id="2742145"/>
    <lineage>
        <taxon>Bacteria</taxon>
        <taxon>Pseudomonadati</taxon>
        <taxon>Pseudomonadota</taxon>
        <taxon>Alphaproteobacteria</taxon>
        <taxon>Hyphomicrobiales</taxon>
        <taxon>Ahrensiaceae</taxon>
        <taxon>Oricola</taxon>
    </lineage>
</organism>
<feature type="signal peptide" evidence="2">
    <location>
        <begin position="1"/>
        <end position="24"/>
    </location>
</feature>
<evidence type="ECO:0000256" key="2">
    <source>
        <dbReference type="SAM" id="SignalP"/>
    </source>
</evidence>
<dbReference type="EMBL" id="CP054836">
    <property type="protein sequence ID" value="QKV16961.1"/>
    <property type="molecule type" value="Genomic_DNA"/>
</dbReference>
<reference evidence="4 5" key="1">
    <citation type="submission" date="2020-06" db="EMBL/GenBank/DDBJ databases">
        <title>Oricola thermophila sp. nov. isolated from a tidal sediments.</title>
        <authorList>
            <person name="Kwon K.K."/>
            <person name="Yang S.-H."/>
            <person name="Park M.-J."/>
        </authorList>
    </citation>
    <scope>NUCLEOTIDE SEQUENCE [LARGE SCALE GENOMIC DNA]</scope>
    <source>
        <strain evidence="4 5">MEBiC13590</strain>
    </source>
</reference>
<sequence length="264" mass="28580">MKSAAKHLLAGTAIAFAGGTPALAADIYEPTVIEAPEYVPAAVASWYLRGDIGMSNQKLDSGLYNILFEDAAVHEFLDPGEFSSAPTFQVGIGYEFNDWLRSDLTAQYRGKADFAALDRYDETGDGTFDGTDEYTAKKSELLLMANAYVDLGTVKGITPYVGAGVGASRNTISNYRDINVPTGGVAYASTHSEWHFAWALHAGIGYEVNDRLTLDLGYSYLHLGNAQSGDVISYDGTNNEFNPSTFNDIGSHDVRLGFRYKFGS</sequence>
<gene>
    <name evidence="4" type="ORF">HTY61_00015</name>
</gene>
<name>A0A6N1V7Q2_9HYPH</name>